<dbReference type="GO" id="GO:0006406">
    <property type="term" value="P:mRNA export from nucleus"/>
    <property type="evidence" value="ECO:0007669"/>
    <property type="project" value="TreeGrafter"/>
</dbReference>
<keyword evidence="7 8" id="KW-0539">Nucleus</keyword>
<keyword evidence="8" id="KW-0472">Membrane</keyword>
<reference evidence="9" key="1">
    <citation type="journal article" date="2006" name="PLoS Pathog.">
        <title>New perspectives on host-parasite interplay by comparative transcriptomic and proteomic analyses of Schistosoma japonicum.</title>
        <authorList>
            <person name="Liu F."/>
            <person name="Lu J."/>
            <person name="Hu W."/>
            <person name="Wang S.Y."/>
            <person name="Cui S.J."/>
            <person name="Chi M."/>
            <person name="Yan Q."/>
            <person name="Wang X.R."/>
            <person name="Song H.D."/>
            <person name="Xu X.N."/>
            <person name="Wang J.J."/>
            <person name="Zhang X.L."/>
            <person name="Zhang X."/>
            <person name="Wang Z.Q."/>
            <person name="Xue C.L."/>
            <person name="Brindley P.J."/>
            <person name="McManus D.P."/>
            <person name="Yang P.Y."/>
            <person name="Feng Z."/>
            <person name="Chen Z."/>
            <person name="Han Z.G."/>
        </authorList>
    </citation>
    <scope>NUCLEOTIDE SEQUENCE</scope>
</reference>
<proteinExistence type="evidence at transcript level"/>
<dbReference type="GO" id="GO:0031965">
    <property type="term" value="C:nuclear membrane"/>
    <property type="evidence" value="ECO:0007669"/>
    <property type="project" value="UniProtKB-SubCell"/>
</dbReference>
<dbReference type="AlphaFoldDB" id="Q5C311"/>
<dbReference type="GO" id="GO:0000973">
    <property type="term" value="P:post-transcriptional tethering of RNA polymerase II gene DNA at nuclear periphery"/>
    <property type="evidence" value="ECO:0007669"/>
    <property type="project" value="TreeGrafter"/>
</dbReference>
<evidence type="ECO:0000256" key="1">
    <source>
        <dbReference type="ARBA" id="ARBA00009510"/>
    </source>
</evidence>
<dbReference type="GO" id="GO:0017056">
    <property type="term" value="F:structural constituent of nuclear pore"/>
    <property type="evidence" value="ECO:0007669"/>
    <property type="project" value="UniProtKB-UniRule"/>
</dbReference>
<evidence type="ECO:0000256" key="3">
    <source>
        <dbReference type="ARBA" id="ARBA00022816"/>
    </source>
</evidence>
<dbReference type="PANTHER" id="PTHR13003:SF2">
    <property type="entry name" value="NUCLEAR PORE COMPLEX PROTEIN NUP107"/>
    <property type="match status" value="1"/>
</dbReference>
<evidence type="ECO:0000256" key="6">
    <source>
        <dbReference type="ARBA" id="ARBA00023132"/>
    </source>
</evidence>
<keyword evidence="2 8" id="KW-0813">Transport</keyword>
<evidence type="ECO:0000256" key="5">
    <source>
        <dbReference type="ARBA" id="ARBA00023010"/>
    </source>
</evidence>
<comment type="subunit">
    <text evidence="8">Part of the nuclear pore complex (NPC).</text>
</comment>
<accession>Q5C311</accession>
<dbReference type="InterPro" id="IPR007252">
    <property type="entry name" value="Nup84/Nup107"/>
</dbReference>
<dbReference type="EMBL" id="AY810075">
    <property type="protein sequence ID" value="AAX25964.2"/>
    <property type="molecule type" value="mRNA"/>
</dbReference>
<keyword evidence="6 8" id="KW-0906">Nuclear pore complex</keyword>
<dbReference type="GO" id="GO:0031080">
    <property type="term" value="C:nuclear pore outer ring"/>
    <property type="evidence" value="ECO:0007669"/>
    <property type="project" value="TreeGrafter"/>
</dbReference>
<feature type="non-terminal residue" evidence="9">
    <location>
        <position position="200"/>
    </location>
</feature>
<keyword evidence="4" id="KW-0653">Protein transport</keyword>
<keyword evidence="5 8" id="KW-0811">Translocation</keyword>
<evidence type="ECO:0000256" key="7">
    <source>
        <dbReference type="ARBA" id="ARBA00023242"/>
    </source>
</evidence>
<dbReference type="PANTHER" id="PTHR13003">
    <property type="entry name" value="NUP107-RELATED"/>
    <property type="match status" value="1"/>
</dbReference>
<sequence length="200" mass="23427">MTEVGLLNSWSEVNNNFQKTSNVTQLLDEDPEIFDGSSLFLHFCSLWKNSQTSLSEIPVQYGNACHKIARRLPKTFTNMSHRKGLPNIRNVIEMINLERNTWNLISSIYLDRFESESRTGMAEGNDLSNVNHSEREIIQLLYERDNELRETQILIDWLEQIVREQIEEVAEKYECLFNQTIAWENTGHLLNYLSNEELTK</sequence>
<comment type="subcellular location">
    <subcellularLocation>
        <location evidence="8">Nucleus</location>
        <location evidence="8">Nuclear pore complex</location>
    </subcellularLocation>
    <subcellularLocation>
        <location evidence="8">Nucleus membrane</location>
    </subcellularLocation>
</comment>
<name>Q5C311_SCHJA</name>
<protein>
    <recommendedName>
        <fullName evidence="8">Nuclear pore complex protein</fullName>
    </recommendedName>
</protein>
<evidence type="ECO:0000256" key="2">
    <source>
        <dbReference type="ARBA" id="ARBA00022448"/>
    </source>
</evidence>
<dbReference type="GO" id="GO:0006606">
    <property type="term" value="P:protein import into nucleus"/>
    <property type="evidence" value="ECO:0007669"/>
    <property type="project" value="TreeGrafter"/>
</dbReference>
<evidence type="ECO:0000256" key="4">
    <source>
        <dbReference type="ARBA" id="ARBA00022927"/>
    </source>
</evidence>
<evidence type="ECO:0000256" key="8">
    <source>
        <dbReference type="RuleBase" id="RU365072"/>
    </source>
</evidence>
<organism evidence="9">
    <name type="scientific">Schistosoma japonicum</name>
    <name type="common">Blood fluke</name>
    <dbReference type="NCBI Taxonomy" id="6182"/>
    <lineage>
        <taxon>Eukaryota</taxon>
        <taxon>Metazoa</taxon>
        <taxon>Spiralia</taxon>
        <taxon>Lophotrochozoa</taxon>
        <taxon>Platyhelminthes</taxon>
        <taxon>Trematoda</taxon>
        <taxon>Digenea</taxon>
        <taxon>Strigeidida</taxon>
        <taxon>Schistosomatoidea</taxon>
        <taxon>Schistosomatidae</taxon>
        <taxon>Schistosoma</taxon>
    </lineage>
</organism>
<evidence type="ECO:0000313" key="9">
    <source>
        <dbReference type="EMBL" id="AAX25964.2"/>
    </source>
</evidence>
<comment type="function">
    <text evidence="8">Functions as a component of the nuclear pore complex (NPC).</text>
</comment>
<dbReference type="Pfam" id="PF04121">
    <property type="entry name" value="Nup84_Nup100"/>
    <property type="match status" value="1"/>
</dbReference>
<comment type="similarity">
    <text evidence="1 8">Belongs to the nucleoporin Nup84/Nup107 family.</text>
</comment>
<keyword evidence="3" id="KW-0509">mRNA transport</keyword>